<evidence type="ECO:0000313" key="2">
    <source>
        <dbReference type="EMBL" id="AJY77705.1"/>
    </source>
</evidence>
<keyword evidence="1" id="KW-0812">Transmembrane</keyword>
<reference evidence="2 3" key="1">
    <citation type="journal article" date="2015" name="J. Biotechnol.">
        <title>Complete genome sequence of Paenibacillus beijingensis 7188(T) (=DSM 24997(T)), a novel rhizobacterium from jujube garden soil.</title>
        <authorList>
            <person name="Kwak Y."/>
            <person name="Shin J.H."/>
        </authorList>
    </citation>
    <scope>NUCLEOTIDE SEQUENCE [LARGE SCALE GENOMIC DNA]</scope>
    <source>
        <strain evidence="2 3">DSM 24997</strain>
    </source>
</reference>
<dbReference type="HOGENOM" id="CLU_135639_0_0_9"/>
<dbReference type="KEGG" id="pbj:VN24_13250"/>
<dbReference type="InterPro" id="IPR046192">
    <property type="entry name" value="DUF6220"/>
</dbReference>
<reference evidence="3" key="2">
    <citation type="submission" date="2015-03" db="EMBL/GenBank/DDBJ databases">
        <title>Genome sequence of Paenibacillus beijingensis strain DSM 24997T.</title>
        <authorList>
            <person name="Kwak Y."/>
            <person name="Shin J.-H."/>
        </authorList>
    </citation>
    <scope>NUCLEOTIDE SEQUENCE [LARGE SCALE GENOMIC DNA]</scope>
    <source>
        <strain evidence="3">DSM 24997</strain>
    </source>
</reference>
<dbReference type="Pfam" id="PF19728">
    <property type="entry name" value="DUF6220"/>
    <property type="match status" value="1"/>
</dbReference>
<feature type="transmembrane region" description="Helical" evidence="1">
    <location>
        <begin position="45"/>
        <end position="65"/>
    </location>
</feature>
<dbReference type="PATRIC" id="fig|1126833.4.peg.2890"/>
<dbReference type="Proteomes" id="UP000032633">
    <property type="component" value="Chromosome"/>
</dbReference>
<name>A0A0D5NRD4_9BACL</name>
<dbReference type="AlphaFoldDB" id="A0A0D5NRD4"/>
<dbReference type="EMBL" id="CP011058">
    <property type="protein sequence ID" value="AJY77705.1"/>
    <property type="molecule type" value="Genomic_DNA"/>
</dbReference>
<protein>
    <submittedName>
        <fullName evidence="2">Uncharacterized protein</fullName>
    </submittedName>
</protein>
<gene>
    <name evidence="2" type="ORF">VN24_13250</name>
</gene>
<evidence type="ECO:0000313" key="3">
    <source>
        <dbReference type="Proteomes" id="UP000032633"/>
    </source>
</evidence>
<keyword evidence="3" id="KW-1185">Reference proteome</keyword>
<keyword evidence="1" id="KW-0472">Membrane</keyword>
<proteinExistence type="predicted"/>
<dbReference type="STRING" id="1126833.VN24_13250"/>
<organism evidence="2 3">
    <name type="scientific">Paenibacillus beijingensis</name>
    <dbReference type="NCBI Taxonomy" id="1126833"/>
    <lineage>
        <taxon>Bacteria</taxon>
        <taxon>Bacillati</taxon>
        <taxon>Bacillota</taxon>
        <taxon>Bacilli</taxon>
        <taxon>Bacillales</taxon>
        <taxon>Paenibacillaceae</taxon>
        <taxon>Paenibacillus</taxon>
    </lineage>
</organism>
<evidence type="ECO:0000256" key="1">
    <source>
        <dbReference type="SAM" id="Phobius"/>
    </source>
</evidence>
<accession>A0A0D5NRD4</accession>
<sequence length="125" mass="13757">MSSGAGWAVPAMKWMARTFALFIAAQVFLAGLAMFVDSDWTAHANFARFFIIIPILMMLVSFIARLPVSYRVKSIQLLVMVILMFVTADLSSVIGFLSALHPVLSLAMFWITLAIARQAAAQTTK</sequence>
<feature type="transmembrane region" description="Helical" evidence="1">
    <location>
        <begin position="103"/>
        <end position="120"/>
    </location>
</feature>
<keyword evidence="1" id="KW-1133">Transmembrane helix</keyword>
<feature type="transmembrane region" description="Helical" evidence="1">
    <location>
        <begin position="77"/>
        <end position="97"/>
    </location>
</feature>